<dbReference type="KEGG" id="bsd:BLASA_3416"/>
<dbReference type="Gene3D" id="3.40.50.720">
    <property type="entry name" value="NAD(P)-binding Rossmann-like Domain"/>
    <property type="match status" value="1"/>
</dbReference>
<keyword evidence="2" id="KW-1185">Reference proteome</keyword>
<dbReference type="HOGENOM" id="CLU_042088_1_1_11"/>
<dbReference type="PANTHER" id="PTHR13812:SF19">
    <property type="entry name" value="KETIMINE REDUCTASE MU-CRYSTALLIN"/>
    <property type="match status" value="1"/>
</dbReference>
<evidence type="ECO:0000313" key="1">
    <source>
        <dbReference type="EMBL" id="CCG04283.1"/>
    </source>
</evidence>
<reference evidence="1 2" key="1">
    <citation type="journal article" date="2012" name="J. Bacteriol.">
        <title>Genome Sequence of Blastococcus saxobsidens DD2, a Stone-Inhabiting Bacterium.</title>
        <authorList>
            <person name="Chouaia B."/>
            <person name="Crotti E."/>
            <person name="Brusetti L."/>
            <person name="Daffonchio D."/>
            <person name="Essoussi I."/>
            <person name="Nouioui I."/>
            <person name="Sbissi I."/>
            <person name="Ghodhbane-Gtari F."/>
            <person name="Gtari M."/>
            <person name="Vacherie B."/>
            <person name="Barbe V."/>
            <person name="Medigue C."/>
            <person name="Gury J."/>
            <person name="Pujic P."/>
            <person name="Normand P."/>
        </authorList>
    </citation>
    <scope>NUCLEOTIDE SEQUENCE [LARGE SCALE GENOMIC DNA]</scope>
    <source>
        <strain evidence="1 2">DD2</strain>
    </source>
</reference>
<dbReference type="eggNOG" id="COG2423">
    <property type="taxonomic scope" value="Bacteria"/>
</dbReference>
<keyword evidence="1" id="KW-0456">Lyase</keyword>
<sequence>MTPLRILSTADIEELWDVHVILDDVERALENIAAGEARWPRRTAIDIDGNRLLTMSGYAPLVGLGLKCVSSYPSNAGNDLPAHQGLVILFDPENGTPVCLLDGSEFTAMRTAVCSAVAARRLARADASRMAVIGSGAQARGHVQVLSSVLDVDEVRIAARNPAAAASLAGRYPGAGATSSIEEAVRGADIVVLCTASPVAVLDPSWIAPGAHISSVGCAAPDGELGPDLVRSGRVFVESLDALEPPPVGAPDLRASAPGEVTLLGDVLMGVEPGRRVEDEITIFKSCGHALEDVAVARALYRASIDRGMGADIGL</sequence>
<dbReference type="SUPFAM" id="SSF51735">
    <property type="entry name" value="NAD(P)-binding Rossmann-fold domains"/>
    <property type="match status" value="1"/>
</dbReference>
<reference evidence="2" key="2">
    <citation type="submission" date="2012-02" db="EMBL/GenBank/DDBJ databases">
        <title>Complete genome sequence of Blastococcus saxobsidens strain DD2.</title>
        <authorList>
            <person name="Genoscope."/>
        </authorList>
    </citation>
    <scope>NUCLEOTIDE SEQUENCE [LARGE SCALE GENOMIC DNA]</scope>
    <source>
        <strain evidence="2">DD2</strain>
    </source>
</reference>
<dbReference type="Gene3D" id="3.30.1780.10">
    <property type="entry name" value="ornithine cyclodeaminase, domain 1"/>
    <property type="match status" value="1"/>
</dbReference>
<name>H6RSY0_BLASD</name>
<dbReference type="EMBL" id="FO117623">
    <property type="protein sequence ID" value="CCG04283.1"/>
    <property type="molecule type" value="Genomic_DNA"/>
</dbReference>
<accession>H6RSY0</accession>
<proteinExistence type="predicted"/>
<protein>
    <submittedName>
        <fullName evidence="1">Ornithine cyclodeaminase/mu-crystallin</fullName>
        <ecNumber evidence="1">4.3.1.12</ecNumber>
    </submittedName>
</protein>
<gene>
    <name evidence="1" type="ordered locus">BLASA_3416</name>
</gene>
<organism evidence="1 2">
    <name type="scientific">Blastococcus saxobsidens (strain DD2)</name>
    <dbReference type="NCBI Taxonomy" id="1146883"/>
    <lineage>
        <taxon>Bacteria</taxon>
        <taxon>Bacillati</taxon>
        <taxon>Actinomycetota</taxon>
        <taxon>Actinomycetes</taxon>
        <taxon>Geodermatophilales</taxon>
        <taxon>Geodermatophilaceae</taxon>
        <taxon>Blastococcus</taxon>
    </lineage>
</organism>
<dbReference type="InterPro" id="IPR036291">
    <property type="entry name" value="NAD(P)-bd_dom_sf"/>
</dbReference>
<dbReference type="GO" id="GO:0005737">
    <property type="term" value="C:cytoplasm"/>
    <property type="evidence" value="ECO:0007669"/>
    <property type="project" value="TreeGrafter"/>
</dbReference>
<dbReference type="PANTHER" id="PTHR13812">
    <property type="entry name" value="KETIMINE REDUCTASE MU-CRYSTALLIN"/>
    <property type="match status" value="1"/>
</dbReference>
<dbReference type="EC" id="4.3.1.12" evidence="1"/>
<dbReference type="Proteomes" id="UP000007517">
    <property type="component" value="Chromosome"/>
</dbReference>
<dbReference type="GO" id="GO:0008473">
    <property type="term" value="F:ornithine cyclodeaminase activity"/>
    <property type="evidence" value="ECO:0007669"/>
    <property type="project" value="UniProtKB-EC"/>
</dbReference>
<dbReference type="Pfam" id="PF02423">
    <property type="entry name" value="OCD_Mu_crystall"/>
    <property type="match status" value="1"/>
</dbReference>
<evidence type="ECO:0000313" key="2">
    <source>
        <dbReference type="Proteomes" id="UP000007517"/>
    </source>
</evidence>
<dbReference type="RefSeq" id="WP_014377162.1">
    <property type="nucleotide sequence ID" value="NC_016943.1"/>
</dbReference>
<dbReference type="AlphaFoldDB" id="H6RSY0"/>
<dbReference type="STRING" id="1146883.BLASA_3416"/>
<dbReference type="PIRSF" id="PIRSF001439">
    <property type="entry name" value="CryM"/>
    <property type="match status" value="1"/>
</dbReference>
<dbReference type="InterPro" id="IPR003462">
    <property type="entry name" value="ODC_Mu_crystall"/>
</dbReference>
<dbReference type="InterPro" id="IPR023401">
    <property type="entry name" value="ODC_N"/>
</dbReference>